<evidence type="ECO:0000256" key="1">
    <source>
        <dbReference type="SAM" id="Phobius"/>
    </source>
</evidence>
<dbReference type="PROSITE" id="PS51318">
    <property type="entry name" value="TAT"/>
    <property type="match status" value="1"/>
</dbReference>
<organism evidence="2 3">
    <name type="scientific">Jiella flava</name>
    <dbReference type="NCBI Taxonomy" id="2816857"/>
    <lineage>
        <taxon>Bacteria</taxon>
        <taxon>Pseudomonadati</taxon>
        <taxon>Pseudomonadota</taxon>
        <taxon>Alphaproteobacteria</taxon>
        <taxon>Hyphomicrobiales</taxon>
        <taxon>Aurantimonadaceae</taxon>
        <taxon>Jiella</taxon>
    </lineage>
</organism>
<dbReference type="EMBL" id="JAFMPP010000015">
    <property type="protein sequence ID" value="MBO0664041.1"/>
    <property type="molecule type" value="Genomic_DNA"/>
</dbReference>
<evidence type="ECO:0000313" key="3">
    <source>
        <dbReference type="Proteomes" id="UP000664122"/>
    </source>
</evidence>
<sequence length="141" mass="16258">MNIFKWPRRSGGAEPMAEPDPARRRLLIGFGVATCAVAFGAPSFIRPAEAALGEMPADDLLAAIDNDGEDGEDGSYELAHYTGYRHRHGRRIRRRRRRLRRLRRECRNPYFRRNNPRLCGVPRRRRNRRGCVRIGNVTVCD</sequence>
<keyword evidence="1" id="KW-1133">Transmembrane helix</keyword>
<keyword evidence="1" id="KW-0472">Membrane</keyword>
<evidence type="ECO:0000313" key="2">
    <source>
        <dbReference type="EMBL" id="MBO0664041.1"/>
    </source>
</evidence>
<keyword evidence="1" id="KW-0812">Transmembrane</keyword>
<proteinExistence type="predicted"/>
<comment type="caution">
    <text evidence="2">The sequence shown here is derived from an EMBL/GenBank/DDBJ whole genome shotgun (WGS) entry which is preliminary data.</text>
</comment>
<protein>
    <recommendedName>
        <fullName evidence="4">Protamine-2 (Modular protein)</fullName>
    </recommendedName>
</protein>
<keyword evidence="3" id="KW-1185">Reference proteome</keyword>
<dbReference type="RefSeq" id="WP_207258958.1">
    <property type="nucleotide sequence ID" value="NZ_JAFMPP010000015.1"/>
</dbReference>
<evidence type="ECO:0008006" key="4">
    <source>
        <dbReference type="Google" id="ProtNLM"/>
    </source>
</evidence>
<feature type="transmembrane region" description="Helical" evidence="1">
    <location>
        <begin position="26"/>
        <end position="45"/>
    </location>
</feature>
<name>A0A939JY48_9HYPH</name>
<dbReference type="Proteomes" id="UP000664122">
    <property type="component" value="Unassembled WGS sequence"/>
</dbReference>
<gene>
    <name evidence="2" type="ORF">J1C48_15795</name>
</gene>
<dbReference type="InterPro" id="IPR006311">
    <property type="entry name" value="TAT_signal"/>
</dbReference>
<dbReference type="AlphaFoldDB" id="A0A939JY48"/>
<reference evidence="2" key="1">
    <citation type="submission" date="2021-03" db="EMBL/GenBank/DDBJ databases">
        <title>Whole genome sequence of Jiella sp. CQZ9-1.</title>
        <authorList>
            <person name="Tuo L."/>
        </authorList>
    </citation>
    <scope>NUCLEOTIDE SEQUENCE</scope>
    <source>
        <strain evidence="2">CQZ9-1</strain>
    </source>
</reference>
<accession>A0A939JY48</accession>